<name>A0A833VRX1_9HYME</name>
<evidence type="ECO:0000313" key="2">
    <source>
        <dbReference type="Proteomes" id="UP000655588"/>
    </source>
</evidence>
<proteinExistence type="predicted"/>
<accession>A0A833VRX1</accession>
<sequence length="97" mass="11152">MYYTNFRVKEVEALMSSFLRKENRIVSAKSNGAEEHKEHISAAPANADKAAYRRTYKTVFGKRSEAFDSKLFCDAKLQLETKGKKFQANVMYIAQTF</sequence>
<reference evidence="1" key="1">
    <citation type="submission" date="2019-11" db="EMBL/GenBank/DDBJ databases">
        <title>The nuclear and mitochondrial genomes of Frieseomelitta varia - a highly eusocial stingless bee (Meliponini) with a permanently sterile worker caste.</title>
        <authorList>
            <person name="Freitas F.C.P."/>
            <person name="Lourenco A.P."/>
            <person name="Nunes F.M.F."/>
            <person name="Paschoal A.R."/>
            <person name="Abreu F.C.P."/>
            <person name="Barbin F.O."/>
            <person name="Bataglia L."/>
            <person name="Cardoso-Junior C.A.M."/>
            <person name="Cervoni M.S."/>
            <person name="Silva S.R."/>
            <person name="Dalarmi F."/>
            <person name="Del Lama M.A."/>
            <person name="Depintor T.S."/>
            <person name="Ferreira K.M."/>
            <person name="Goria P.S."/>
            <person name="Jaskot M.C."/>
            <person name="Lago D.C."/>
            <person name="Luna-Lucena D."/>
            <person name="Moda L.M."/>
            <person name="Nascimento L."/>
            <person name="Pedrino M."/>
            <person name="Rabico F.O."/>
            <person name="Sanches F.C."/>
            <person name="Santos D.E."/>
            <person name="Santos C.G."/>
            <person name="Vieira J."/>
            <person name="Lopes T.F."/>
            <person name="Barchuk A.R."/>
            <person name="Hartfelder K."/>
            <person name="Simoes Z.L.P."/>
            <person name="Bitondi M.M.G."/>
            <person name="Pinheiro D.G."/>
        </authorList>
    </citation>
    <scope>NUCLEOTIDE SEQUENCE</scope>
    <source>
        <strain evidence="1">USP_RPSP 00005682</strain>
        <tissue evidence="1">Whole individual</tissue>
    </source>
</reference>
<keyword evidence="2" id="KW-1185">Reference proteome</keyword>
<protein>
    <submittedName>
        <fullName evidence="1">Uncharacterized protein</fullName>
    </submittedName>
</protein>
<gene>
    <name evidence="1" type="ORF">E2986_11672</name>
</gene>
<comment type="caution">
    <text evidence="1">The sequence shown here is derived from an EMBL/GenBank/DDBJ whole genome shotgun (WGS) entry which is preliminary data.</text>
</comment>
<dbReference type="Proteomes" id="UP000655588">
    <property type="component" value="Unassembled WGS sequence"/>
</dbReference>
<organism evidence="1 2">
    <name type="scientific">Frieseomelitta varia</name>
    <dbReference type="NCBI Taxonomy" id="561572"/>
    <lineage>
        <taxon>Eukaryota</taxon>
        <taxon>Metazoa</taxon>
        <taxon>Ecdysozoa</taxon>
        <taxon>Arthropoda</taxon>
        <taxon>Hexapoda</taxon>
        <taxon>Insecta</taxon>
        <taxon>Pterygota</taxon>
        <taxon>Neoptera</taxon>
        <taxon>Endopterygota</taxon>
        <taxon>Hymenoptera</taxon>
        <taxon>Apocrita</taxon>
        <taxon>Aculeata</taxon>
        <taxon>Apoidea</taxon>
        <taxon>Anthophila</taxon>
        <taxon>Apidae</taxon>
        <taxon>Frieseomelitta</taxon>
    </lineage>
</organism>
<evidence type="ECO:0000313" key="1">
    <source>
        <dbReference type="EMBL" id="KAF3430061.1"/>
    </source>
</evidence>
<dbReference type="AlphaFoldDB" id="A0A833VRX1"/>
<dbReference type="EMBL" id="WNWW01000131">
    <property type="protein sequence ID" value="KAF3430061.1"/>
    <property type="molecule type" value="Genomic_DNA"/>
</dbReference>